<feature type="compositionally biased region" description="Basic and acidic residues" evidence="1">
    <location>
        <begin position="57"/>
        <end position="77"/>
    </location>
</feature>
<dbReference type="AlphaFoldDB" id="A0AAN7UM12"/>
<evidence type="ECO:0000313" key="3">
    <source>
        <dbReference type="Proteomes" id="UP001305414"/>
    </source>
</evidence>
<sequence length="170" mass="18492">MFTCRECLRRALNSSSRAGIPKNLRASHSSLPPLGATAKASRPNRKYSTVAATQPRTADDTRSDVAHDPSGKGHGDNKAPVLGRSTAWAARKELRYLSDALHIANRVAAALTKDNFEVAAQITRQASKNKNVVVSWNHLIDYQLRNGRIHAAMKLYTEVSLFAQADGCPG</sequence>
<feature type="compositionally biased region" description="Polar residues" evidence="1">
    <location>
        <begin position="46"/>
        <end position="56"/>
    </location>
</feature>
<protein>
    <submittedName>
        <fullName evidence="2">Uncharacterized protein</fullName>
    </submittedName>
</protein>
<evidence type="ECO:0000256" key="1">
    <source>
        <dbReference type="SAM" id="MobiDB-lite"/>
    </source>
</evidence>
<name>A0AAN7UM12_9PEZI</name>
<feature type="region of interest" description="Disordered" evidence="1">
    <location>
        <begin position="19"/>
        <end position="81"/>
    </location>
</feature>
<reference evidence="2 3" key="1">
    <citation type="submission" date="2023-10" db="EMBL/GenBank/DDBJ databases">
        <title>Draft genome sequence of Xylaria bambusicola isolate GMP-LS, the root and basal stem rot pathogen of sugarcane in Indonesia.</title>
        <authorList>
            <person name="Selvaraj P."/>
            <person name="Muralishankar V."/>
            <person name="Muruganantham S."/>
            <person name="Sp S."/>
            <person name="Haryani S."/>
            <person name="Lau K.J.X."/>
            <person name="Naqvi N.I."/>
        </authorList>
    </citation>
    <scope>NUCLEOTIDE SEQUENCE [LARGE SCALE GENOMIC DNA]</scope>
    <source>
        <strain evidence="2">GMP-LS</strain>
    </source>
</reference>
<organism evidence="2 3">
    <name type="scientific">Xylaria bambusicola</name>
    <dbReference type="NCBI Taxonomy" id="326684"/>
    <lineage>
        <taxon>Eukaryota</taxon>
        <taxon>Fungi</taxon>
        <taxon>Dikarya</taxon>
        <taxon>Ascomycota</taxon>
        <taxon>Pezizomycotina</taxon>
        <taxon>Sordariomycetes</taxon>
        <taxon>Xylariomycetidae</taxon>
        <taxon>Xylariales</taxon>
        <taxon>Xylariaceae</taxon>
        <taxon>Xylaria</taxon>
    </lineage>
</organism>
<proteinExistence type="predicted"/>
<gene>
    <name evidence="2" type="ORF">RRF57_005304</name>
</gene>
<keyword evidence="3" id="KW-1185">Reference proteome</keyword>
<accession>A0AAN7UM12</accession>
<dbReference type="Proteomes" id="UP001305414">
    <property type="component" value="Unassembled WGS sequence"/>
</dbReference>
<evidence type="ECO:0000313" key="2">
    <source>
        <dbReference type="EMBL" id="KAK5629589.1"/>
    </source>
</evidence>
<comment type="caution">
    <text evidence="2">The sequence shown here is derived from an EMBL/GenBank/DDBJ whole genome shotgun (WGS) entry which is preliminary data.</text>
</comment>
<dbReference type="EMBL" id="JAWHQM010000012">
    <property type="protein sequence ID" value="KAK5629589.1"/>
    <property type="molecule type" value="Genomic_DNA"/>
</dbReference>